<dbReference type="SMART" id="SM00267">
    <property type="entry name" value="GGDEF"/>
    <property type="match status" value="1"/>
</dbReference>
<dbReference type="GO" id="GO:0071111">
    <property type="term" value="F:cyclic-guanylate-specific phosphodiesterase activity"/>
    <property type="evidence" value="ECO:0007669"/>
    <property type="project" value="InterPro"/>
</dbReference>
<evidence type="ECO:0000313" key="3">
    <source>
        <dbReference type="EMBL" id="ADM09601.1"/>
    </source>
</evidence>
<evidence type="ECO:0000313" key="4">
    <source>
        <dbReference type="Proteomes" id="UP000001302"/>
    </source>
</evidence>
<protein>
    <submittedName>
        <fullName evidence="3">Uncharacterized protein</fullName>
    </submittedName>
</protein>
<dbReference type="STRING" id="314260.PB2503_07729"/>
<dbReference type="InterPro" id="IPR001633">
    <property type="entry name" value="EAL_dom"/>
</dbReference>
<dbReference type="Pfam" id="PF00563">
    <property type="entry name" value="EAL"/>
    <property type="match status" value="1"/>
</dbReference>
<dbReference type="PROSITE" id="PS50883">
    <property type="entry name" value="EAL"/>
    <property type="match status" value="1"/>
</dbReference>
<dbReference type="InterPro" id="IPR035919">
    <property type="entry name" value="EAL_sf"/>
</dbReference>
<dbReference type="Pfam" id="PF00990">
    <property type="entry name" value="GGDEF"/>
    <property type="match status" value="1"/>
</dbReference>
<dbReference type="SUPFAM" id="SSF141868">
    <property type="entry name" value="EAL domain-like"/>
    <property type="match status" value="1"/>
</dbReference>
<dbReference type="HOGENOM" id="CLU_000445_70_50_5"/>
<dbReference type="eggNOG" id="COG2200">
    <property type="taxonomic scope" value="Bacteria"/>
</dbReference>
<feature type="domain" description="EAL" evidence="1">
    <location>
        <begin position="310"/>
        <end position="558"/>
    </location>
</feature>
<dbReference type="PANTHER" id="PTHR33121:SF79">
    <property type="entry name" value="CYCLIC DI-GMP PHOSPHODIESTERASE PDED-RELATED"/>
    <property type="match status" value="1"/>
</dbReference>
<dbReference type="Proteomes" id="UP000001302">
    <property type="component" value="Chromosome"/>
</dbReference>
<dbReference type="InterPro" id="IPR050706">
    <property type="entry name" value="Cyclic-di-GMP_PDE-like"/>
</dbReference>
<dbReference type="PROSITE" id="PS50887">
    <property type="entry name" value="GGDEF"/>
    <property type="match status" value="1"/>
</dbReference>
<dbReference type="KEGG" id="pbr:PB2503_07729"/>
<dbReference type="InterPro" id="IPR000160">
    <property type="entry name" value="GGDEF_dom"/>
</dbReference>
<dbReference type="Gene3D" id="3.30.70.270">
    <property type="match status" value="1"/>
</dbReference>
<reference evidence="4" key="1">
    <citation type="submission" date="2010-08" db="EMBL/GenBank/DDBJ databases">
        <title>Genome sequence of Parvularcula bermudensis HTCC2503.</title>
        <authorList>
            <person name="Kang D.-M."/>
            <person name="Oh H.-M."/>
            <person name="Cho J.-C."/>
        </authorList>
    </citation>
    <scope>NUCLEOTIDE SEQUENCE [LARGE SCALE GENOMIC DNA]</scope>
    <source>
        <strain evidence="4">ATCC BAA-594 / HTCC2503 / KCTC 12087</strain>
    </source>
</reference>
<reference evidence="3 4" key="2">
    <citation type="journal article" date="2011" name="J. Bacteriol.">
        <title>Complete genome sequence of strain HTCC2503T of Parvularcula bermudensis, the type species of the order "Parvularculales" in the class Alphaproteobacteria.</title>
        <authorList>
            <person name="Oh H.M."/>
            <person name="Kang I."/>
            <person name="Vergin K.L."/>
            <person name="Kang D."/>
            <person name="Rhee K.H."/>
            <person name="Giovannoni S.J."/>
            <person name="Cho J.C."/>
        </authorList>
    </citation>
    <scope>NUCLEOTIDE SEQUENCE [LARGE SCALE GENOMIC DNA]</scope>
    <source>
        <strain evidence="4">ATCC BAA-594 / HTCC2503 / KCTC 12087</strain>
    </source>
</reference>
<dbReference type="PANTHER" id="PTHR33121">
    <property type="entry name" value="CYCLIC DI-GMP PHOSPHODIESTERASE PDEF"/>
    <property type="match status" value="1"/>
</dbReference>
<dbReference type="InterPro" id="IPR043128">
    <property type="entry name" value="Rev_trsase/Diguanyl_cyclase"/>
</dbReference>
<dbReference type="eggNOG" id="COG2199">
    <property type="taxonomic scope" value="Bacteria"/>
</dbReference>
<feature type="domain" description="GGDEF" evidence="2">
    <location>
        <begin position="166"/>
        <end position="299"/>
    </location>
</feature>
<dbReference type="SMART" id="SM00052">
    <property type="entry name" value="EAL"/>
    <property type="match status" value="1"/>
</dbReference>
<dbReference type="InterPro" id="IPR029787">
    <property type="entry name" value="Nucleotide_cyclase"/>
</dbReference>
<dbReference type="SUPFAM" id="SSF55073">
    <property type="entry name" value="Nucleotide cyclase"/>
    <property type="match status" value="1"/>
</dbReference>
<evidence type="ECO:0000259" key="2">
    <source>
        <dbReference type="PROSITE" id="PS50887"/>
    </source>
</evidence>
<organism evidence="3 4">
    <name type="scientific">Parvularcula bermudensis (strain ATCC BAA-594 / HTCC2503 / KCTC 12087)</name>
    <dbReference type="NCBI Taxonomy" id="314260"/>
    <lineage>
        <taxon>Bacteria</taxon>
        <taxon>Pseudomonadati</taxon>
        <taxon>Pseudomonadota</taxon>
        <taxon>Alphaproteobacteria</taxon>
        <taxon>Parvularculales</taxon>
        <taxon>Parvularculaceae</taxon>
        <taxon>Parvularcula</taxon>
    </lineage>
</organism>
<dbReference type="CDD" id="cd01949">
    <property type="entry name" value="GGDEF"/>
    <property type="match status" value="1"/>
</dbReference>
<gene>
    <name evidence="3" type="ordered locus">PB2503_07729</name>
</gene>
<dbReference type="Gene3D" id="3.30.450.20">
    <property type="entry name" value="PAS domain"/>
    <property type="match status" value="1"/>
</dbReference>
<accession>E0TGI2</accession>
<dbReference type="OrthoDB" id="23692at2"/>
<dbReference type="CDD" id="cd01948">
    <property type="entry name" value="EAL"/>
    <property type="match status" value="1"/>
</dbReference>
<proteinExistence type="predicted"/>
<sequence length="567" mass="62009">MTRSISVSSETVATAFKAAQQTLFEFDPATDTLAWADIDTARALLSPIPNASIETADGYLNLIDGEHLTRRESAVSAARAEKRAYSVEYRIGEEKLAYWVEERGTWLPRGESDVLIAMVRRIDAQKEREEALNYLATYDELTGQLNRASFKEKLSDWLDGVREGTRNGCLLLVGVDNVGSINNDFGFDVADQVIVEVASRIEDIVKGGTVLGRLAGTKFGVLLAADGKTTLYTTVREIMTTMRERVVETGAGGIAVSVCIGASELRTDMVSAAAALKEVEAAFDQARRAGASSFKMFSEQTETISQRRQNTEISDVILTALNDRGLYLSYQPIVSDVGQAPTHFECLARMRSAGEELPAPKFIPAAERLGLVHLIDRRVLELALGTLRAHPDITLAVNLSWETVRDPLWAEGYIAHLRSHCDVTSRLTLELTETQLVNEIEPSRDFVTAIKKLGCKFAIDDFGAGYTSFRNLKALDIDILKIDGSFVSGLTHSRENQLFVRTLLDLARNFGTKTVAEWVDNASDAQLLKALGVDHLQGFFIGRPGPLPQESDVVPAKVHSLGAGGLG</sequence>
<dbReference type="Gene3D" id="3.20.20.450">
    <property type="entry name" value="EAL domain"/>
    <property type="match status" value="1"/>
</dbReference>
<dbReference type="NCBIfam" id="TIGR00254">
    <property type="entry name" value="GGDEF"/>
    <property type="match status" value="1"/>
</dbReference>
<name>E0TGI2_PARBH</name>
<keyword evidence="4" id="KW-1185">Reference proteome</keyword>
<dbReference type="EMBL" id="CP002156">
    <property type="protein sequence ID" value="ADM09601.1"/>
    <property type="molecule type" value="Genomic_DNA"/>
</dbReference>
<dbReference type="AlphaFoldDB" id="E0TGI2"/>
<evidence type="ECO:0000259" key="1">
    <source>
        <dbReference type="PROSITE" id="PS50883"/>
    </source>
</evidence>
<dbReference type="RefSeq" id="WP_013300575.1">
    <property type="nucleotide sequence ID" value="NC_014414.1"/>
</dbReference>